<feature type="compositionally biased region" description="Basic and acidic residues" evidence="1">
    <location>
        <begin position="263"/>
        <end position="273"/>
    </location>
</feature>
<keyword evidence="2" id="KW-0812">Transmembrane</keyword>
<name>A0A9D1T486_9FIRM</name>
<feature type="transmembrane region" description="Helical" evidence="2">
    <location>
        <begin position="124"/>
        <end position="144"/>
    </location>
</feature>
<gene>
    <name evidence="3" type="ORF">IAD28_02240</name>
</gene>
<evidence type="ECO:0000256" key="2">
    <source>
        <dbReference type="SAM" id="Phobius"/>
    </source>
</evidence>
<feature type="region of interest" description="Disordered" evidence="1">
    <location>
        <begin position="263"/>
        <end position="301"/>
    </location>
</feature>
<feature type="transmembrane region" description="Helical" evidence="2">
    <location>
        <begin position="38"/>
        <end position="62"/>
    </location>
</feature>
<feature type="transmembrane region" description="Helical" evidence="2">
    <location>
        <begin position="201"/>
        <end position="221"/>
    </location>
</feature>
<reference evidence="3" key="2">
    <citation type="journal article" date="2021" name="PeerJ">
        <title>Extensive microbial diversity within the chicken gut microbiome revealed by metagenomics and culture.</title>
        <authorList>
            <person name="Gilroy R."/>
            <person name="Ravi A."/>
            <person name="Getino M."/>
            <person name="Pursley I."/>
            <person name="Horton D.L."/>
            <person name="Alikhan N.F."/>
            <person name="Baker D."/>
            <person name="Gharbi K."/>
            <person name="Hall N."/>
            <person name="Watson M."/>
            <person name="Adriaenssens E.M."/>
            <person name="Foster-Nyarko E."/>
            <person name="Jarju S."/>
            <person name="Secka A."/>
            <person name="Antonio M."/>
            <person name="Oren A."/>
            <person name="Chaudhuri R.R."/>
            <person name="La Ragione R."/>
            <person name="Hildebrand F."/>
            <person name="Pallen M.J."/>
        </authorList>
    </citation>
    <scope>NUCLEOTIDE SEQUENCE</scope>
    <source>
        <strain evidence="3">1370</strain>
    </source>
</reference>
<feature type="transmembrane region" description="Helical" evidence="2">
    <location>
        <begin position="156"/>
        <end position="180"/>
    </location>
</feature>
<protein>
    <submittedName>
        <fullName evidence="3">DUF624 domain-containing protein</fullName>
    </submittedName>
</protein>
<proteinExistence type="predicted"/>
<dbReference type="Proteomes" id="UP000823960">
    <property type="component" value="Unassembled WGS sequence"/>
</dbReference>
<accession>A0A9D1T486</accession>
<dbReference type="Pfam" id="PF04854">
    <property type="entry name" value="DUF624"/>
    <property type="match status" value="1"/>
</dbReference>
<comment type="caution">
    <text evidence="3">The sequence shown here is derived from an EMBL/GenBank/DDBJ whole genome shotgun (WGS) entry which is preliminary data.</text>
</comment>
<reference evidence="3" key="1">
    <citation type="submission" date="2020-10" db="EMBL/GenBank/DDBJ databases">
        <authorList>
            <person name="Gilroy R."/>
        </authorList>
    </citation>
    <scope>NUCLEOTIDE SEQUENCE</scope>
    <source>
        <strain evidence="3">1370</strain>
    </source>
</reference>
<evidence type="ECO:0000313" key="4">
    <source>
        <dbReference type="Proteomes" id="UP000823960"/>
    </source>
</evidence>
<sequence length="301" mass="35043">MGLFSNYDKAGPGVSKNPDDKLPVFKFFENYFSHLSKLVLLNFIYIAAFLPFAAIMLLEYYISPEETGLYYIVFYTLFVVLGGLVFGPATCGFTKIVRNIATERPVFLWHDFFKAYKSNFRQGWFIGMIDMGFLAAMSTAFPLYYRFSLENSTFYIPFLVCLVCSVLFAVMHFYIYLLIVSTNLSLWKILKNSFFLTCIEVKISIINLFITVLILLFTIIFFPYTAFLIIIIPSFLGLLYAFNCFPLIRKYVIQPWYDERGETNPEFEYRDTSSEAVFVDSPEKETPEEKPKDGSRKRKLR</sequence>
<keyword evidence="2" id="KW-1133">Transmembrane helix</keyword>
<evidence type="ECO:0000313" key="3">
    <source>
        <dbReference type="EMBL" id="HIV10499.1"/>
    </source>
</evidence>
<organism evidence="3 4">
    <name type="scientific">Candidatus Faeciplasma avium</name>
    <dbReference type="NCBI Taxonomy" id="2840798"/>
    <lineage>
        <taxon>Bacteria</taxon>
        <taxon>Bacillati</taxon>
        <taxon>Bacillota</taxon>
        <taxon>Clostridia</taxon>
        <taxon>Eubacteriales</taxon>
        <taxon>Oscillospiraceae</taxon>
        <taxon>Oscillospiraceae incertae sedis</taxon>
        <taxon>Candidatus Faeciplasma</taxon>
    </lineage>
</organism>
<feature type="compositionally biased region" description="Basic and acidic residues" evidence="1">
    <location>
        <begin position="281"/>
        <end position="294"/>
    </location>
</feature>
<evidence type="ECO:0000256" key="1">
    <source>
        <dbReference type="SAM" id="MobiDB-lite"/>
    </source>
</evidence>
<dbReference type="AlphaFoldDB" id="A0A9D1T486"/>
<dbReference type="EMBL" id="DVOL01000030">
    <property type="protein sequence ID" value="HIV10499.1"/>
    <property type="molecule type" value="Genomic_DNA"/>
</dbReference>
<dbReference type="InterPro" id="IPR006938">
    <property type="entry name" value="DUF624"/>
</dbReference>
<keyword evidence="2" id="KW-0472">Membrane</keyword>
<feature type="transmembrane region" description="Helical" evidence="2">
    <location>
        <begin position="68"/>
        <end position="89"/>
    </location>
</feature>
<feature type="transmembrane region" description="Helical" evidence="2">
    <location>
        <begin position="227"/>
        <end position="248"/>
    </location>
</feature>